<evidence type="ECO:0000259" key="2">
    <source>
        <dbReference type="Pfam" id="PF25200"/>
    </source>
</evidence>
<feature type="domain" description="DUF7833" evidence="2">
    <location>
        <begin position="227"/>
        <end position="285"/>
    </location>
</feature>
<keyword evidence="4" id="KW-1185">Reference proteome</keyword>
<reference evidence="3 4" key="1">
    <citation type="submission" date="2021-07" db="EMBL/GenBank/DDBJ databases">
        <title>Genomic diversity and antimicrobial resistance of Prevotella spp. isolated from chronic lung disease airways.</title>
        <authorList>
            <person name="Webb K.A."/>
            <person name="Olagoke O.S."/>
            <person name="Baird T."/>
            <person name="Neill J."/>
            <person name="Pham A."/>
            <person name="Wells T.J."/>
            <person name="Ramsay K.A."/>
            <person name="Bell S.C."/>
            <person name="Sarovich D.S."/>
            <person name="Price E.P."/>
        </authorList>
    </citation>
    <scope>NUCLEOTIDE SEQUENCE [LARGE SCALE GENOMIC DNA]</scope>
    <source>
        <strain evidence="3 4">SCHI0027.S.6</strain>
    </source>
</reference>
<dbReference type="Proteomes" id="UP000812077">
    <property type="component" value="Unassembled WGS sequence"/>
</dbReference>
<feature type="region of interest" description="Disordered" evidence="1">
    <location>
        <begin position="171"/>
        <end position="225"/>
    </location>
</feature>
<dbReference type="Pfam" id="PF25200">
    <property type="entry name" value="DUF7833"/>
    <property type="match status" value="1"/>
</dbReference>
<dbReference type="EMBL" id="JAHXCP010000023">
    <property type="protein sequence ID" value="MBW4755471.1"/>
    <property type="molecule type" value="Genomic_DNA"/>
</dbReference>
<comment type="caution">
    <text evidence="3">The sequence shown here is derived from an EMBL/GenBank/DDBJ whole genome shotgun (WGS) entry which is preliminary data.</text>
</comment>
<accession>A0ABS6Y7I5</accession>
<protein>
    <recommendedName>
        <fullName evidence="2">DUF7833 domain-containing protein</fullName>
    </recommendedName>
</protein>
<dbReference type="RefSeq" id="WP_219433928.1">
    <property type="nucleotide sequence ID" value="NZ_JAHXCP010000023.1"/>
</dbReference>
<evidence type="ECO:0000313" key="3">
    <source>
        <dbReference type="EMBL" id="MBW4755471.1"/>
    </source>
</evidence>
<name>A0ABS6Y7I5_9BACT</name>
<proteinExistence type="predicted"/>
<dbReference type="InterPro" id="IPR057155">
    <property type="entry name" value="DUF7833"/>
</dbReference>
<feature type="compositionally biased region" description="Basic and acidic residues" evidence="1">
    <location>
        <begin position="181"/>
        <end position="211"/>
    </location>
</feature>
<evidence type="ECO:0000256" key="1">
    <source>
        <dbReference type="SAM" id="MobiDB-lite"/>
    </source>
</evidence>
<gene>
    <name evidence="3" type="ORF">KZO77_10615</name>
</gene>
<evidence type="ECO:0000313" key="4">
    <source>
        <dbReference type="Proteomes" id="UP000812077"/>
    </source>
</evidence>
<feature type="compositionally biased region" description="Polar residues" evidence="1">
    <location>
        <begin position="171"/>
        <end position="180"/>
    </location>
</feature>
<organism evidence="3 4">
    <name type="scientific">Prevotella melaninogenica</name>
    <dbReference type="NCBI Taxonomy" id="28132"/>
    <lineage>
        <taxon>Bacteria</taxon>
        <taxon>Pseudomonadati</taxon>
        <taxon>Bacteroidota</taxon>
        <taxon>Bacteroidia</taxon>
        <taxon>Bacteroidales</taxon>
        <taxon>Prevotellaceae</taxon>
        <taxon>Prevotella</taxon>
    </lineage>
</organism>
<sequence>MNITKEWRWYHNSTMVHLWVNLLISAREEDGWHGMIEVKKGQVITSLSKLSAETGISIRKIRTCLSNLVKSGEIKEMTNNHYRIITIIDYDMYQKADVVYNKGSHKDIKNDKQNNNITTCISKDNMIVCDKLTNKCQTNDKQVSNQEITTDKQVSNIRDSISATYDCYNSKTDRPVTSSVKVDEKETKEKKENSPHTPYKEKKEKKEKDPTMMRTKKAGVKTEEEMVQEIKNDQRWLEAISQYHNLTADRVYQMINKYCIHRICAMSSSDSIRDIKRHFDNWLRIQLTQERRDNERNRVYQKRTGLSANVCKTANYRSTF</sequence>